<evidence type="ECO:0000259" key="10">
    <source>
        <dbReference type="Pfam" id="PF01467"/>
    </source>
</evidence>
<dbReference type="AlphaFoldDB" id="A0A4Q2K7M8"/>
<evidence type="ECO:0000256" key="9">
    <source>
        <dbReference type="HAMAP-Rule" id="MF_00151"/>
    </source>
</evidence>
<proteinExistence type="inferred from homology"/>
<evidence type="ECO:0000256" key="7">
    <source>
        <dbReference type="ARBA" id="ARBA00022993"/>
    </source>
</evidence>
<dbReference type="Gene3D" id="3.40.50.620">
    <property type="entry name" value="HUPs"/>
    <property type="match status" value="1"/>
</dbReference>
<dbReference type="GO" id="GO:0015937">
    <property type="term" value="P:coenzyme A biosynthetic process"/>
    <property type="evidence" value="ECO:0007669"/>
    <property type="project" value="UniProtKB-UniRule"/>
</dbReference>
<keyword evidence="1 9" id="KW-0963">Cytoplasm</keyword>
<reference evidence="11 12" key="1">
    <citation type="journal article" date="2019" name="Gut">
        <title>Antibiotics-induced monodominance of a novel gut bacterial order.</title>
        <authorList>
            <person name="Hildebrand F."/>
            <person name="Moitinho-Silva L."/>
            <person name="Blasche S."/>
            <person name="Jahn M.T."/>
            <person name="Gossmann T.I."/>
            <person name="Heuerta-Cepas J."/>
            <person name="Hercog R."/>
            <person name="Luetge M."/>
            <person name="Bahram M."/>
            <person name="Pryszlak A."/>
            <person name="Alves R.J."/>
            <person name="Waszak S.M."/>
            <person name="Zhu A."/>
            <person name="Ye L."/>
            <person name="Costea P.I."/>
            <person name="Aalvink S."/>
            <person name="Belzer C."/>
            <person name="Forslund S.K."/>
            <person name="Sunagawa S."/>
            <person name="Hentschel U."/>
            <person name="Merten C."/>
            <person name="Patil K.R."/>
            <person name="Benes V."/>
            <person name="Bork P."/>
        </authorList>
    </citation>
    <scope>NUCLEOTIDE SEQUENCE [LARGE SCALE GENOMIC DNA]</scope>
    <source>
        <strain evidence="11 12">HDS1380</strain>
    </source>
</reference>
<dbReference type="HAMAP" id="MF_00151">
    <property type="entry name" value="PPAT_bact"/>
    <property type="match status" value="1"/>
</dbReference>
<dbReference type="PANTHER" id="PTHR21342:SF1">
    <property type="entry name" value="PHOSPHOPANTETHEINE ADENYLYLTRANSFERASE"/>
    <property type="match status" value="1"/>
</dbReference>
<keyword evidence="4 9" id="KW-0547">Nucleotide-binding</keyword>
<keyword evidence="5 9" id="KW-0067">ATP-binding</keyword>
<dbReference type="EC" id="2.7.7.3" evidence="9"/>
<dbReference type="PRINTS" id="PR01020">
    <property type="entry name" value="LPSBIOSNTHSS"/>
</dbReference>
<evidence type="ECO:0000256" key="5">
    <source>
        <dbReference type="ARBA" id="ARBA00022840"/>
    </source>
</evidence>
<comment type="subunit">
    <text evidence="9">Homohexamer.</text>
</comment>
<keyword evidence="7 9" id="KW-0173">Coenzyme A biosynthesis</keyword>
<feature type="binding site" evidence="9">
    <location>
        <position position="41"/>
    </location>
    <ligand>
        <name>substrate</name>
    </ligand>
</feature>
<dbReference type="InterPro" id="IPR004821">
    <property type="entry name" value="Cyt_trans-like"/>
</dbReference>
<dbReference type="GO" id="GO:0004595">
    <property type="term" value="F:pantetheine-phosphate adenylyltransferase activity"/>
    <property type="evidence" value="ECO:0007669"/>
    <property type="project" value="UniProtKB-UniRule"/>
</dbReference>
<dbReference type="InterPro" id="IPR014729">
    <property type="entry name" value="Rossmann-like_a/b/a_fold"/>
</dbReference>
<feature type="binding site" evidence="9">
    <location>
        <position position="73"/>
    </location>
    <ligand>
        <name>substrate</name>
    </ligand>
</feature>
<comment type="pathway">
    <text evidence="9">Cofactor biosynthesis; coenzyme A biosynthesis; CoA from (R)-pantothenate: step 4/5.</text>
</comment>
<dbReference type="RefSeq" id="WP_129227042.1">
    <property type="nucleotide sequence ID" value="NZ_SDOZ01000004.1"/>
</dbReference>
<dbReference type="SUPFAM" id="SSF52374">
    <property type="entry name" value="Nucleotidylyl transferase"/>
    <property type="match status" value="1"/>
</dbReference>
<evidence type="ECO:0000256" key="2">
    <source>
        <dbReference type="ARBA" id="ARBA00022679"/>
    </source>
</evidence>
<dbReference type="NCBIfam" id="TIGR01510">
    <property type="entry name" value="coaD_prev_kdtB"/>
    <property type="match status" value="1"/>
</dbReference>
<feature type="binding site" evidence="9">
    <location>
        <begin position="9"/>
        <end position="10"/>
    </location>
    <ligand>
        <name>ATP</name>
        <dbReference type="ChEBI" id="CHEBI:30616"/>
    </ligand>
</feature>
<feature type="binding site" evidence="9">
    <location>
        <position position="87"/>
    </location>
    <ligand>
        <name>substrate</name>
    </ligand>
</feature>
<dbReference type="Pfam" id="PF01467">
    <property type="entry name" value="CTP_transf_like"/>
    <property type="match status" value="1"/>
</dbReference>
<evidence type="ECO:0000256" key="4">
    <source>
        <dbReference type="ARBA" id="ARBA00022741"/>
    </source>
</evidence>
<comment type="function">
    <text evidence="9">Reversibly transfers an adenylyl group from ATP to 4'-phosphopantetheine, yielding dephospho-CoA (dPCoA) and pyrophosphate.</text>
</comment>
<dbReference type="NCBIfam" id="TIGR00125">
    <property type="entry name" value="cyt_tran_rel"/>
    <property type="match status" value="1"/>
</dbReference>
<dbReference type="InterPro" id="IPR001980">
    <property type="entry name" value="PPAT"/>
</dbReference>
<dbReference type="GO" id="GO:0005737">
    <property type="term" value="C:cytoplasm"/>
    <property type="evidence" value="ECO:0007669"/>
    <property type="project" value="UniProtKB-SubCell"/>
</dbReference>
<feature type="domain" description="Cytidyltransferase-like" evidence="10">
    <location>
        <begin position="5"/>
        <end position="133"/>
    </location>
</feature>
<dbReference type="PANTHER" id="PTHR21342">
    <property type="entry name" value="PHOSPHOPANTETHEINE ADENYLYLTRANSFERASE"/>
    <property type="match status" value="1"/>
</dbReference>
<dbReference type="EMBL" id="SDOZ01000004">
    <property type="protein sequence ID" value="RXZ58081.1"/>
    <property type="molecule type" value="Genomic_DNA"/>
</dbReference>
<comment type="caution">
    <text evidence="11">The sequence shown here is derived from an EMBL/GenBank/DDBJ whole genome shotgun (WGS) entry which is preliminary data.</text>
</comment>
<feature type="binding site" evidence="9">
    <location>
        <position position="17"/>
    </location>
    <ligand>
        <name>ATP</name>
        <dbReference type="ChEBI" id="CHEBI:30616"/>
    </ligand>
</feature>
<organism evidence="11 12">
    <name type="scientific">Candidatus Borkfalkia ceftriaxoniphila</name>
    <dbReference type="NCBI Taxonomy" id="2508949"/>
    <lineage>
        <taxon>Bacteria</taxon>
        <taxon>Bacillati</taxon>
        <taxon>Bacillota</taxon>
        <taxon>Clostridia</taxon>
        <taxon>Christensenellales</taxon>
        <taxon>Christensenellaceae</taxon>
        <taxon>Candidatus Borkfalkia</taxon>
    </lineage>
</organism>
<gene>
    <name evidence="9" type="primary">coaD</name>
    <name evidence="11" type="ORF">ESZ91_10520</name>
</gene>
<comment type="subcellular location">
    <subcellularLocation>
        <location evidence="9">Cytoplasm</location>
    </subcellularLocation>
</comment>
<sequence>MKKCVFAGTFDPPTIGHQDIVLKCLEIFDEVVVALMINPNKQPLFKTEDRLMLLEKVFSGHPNVKVVAYDGLLVDLLRKENTKFYVRGIRNGTDYDYENQLNYINCDMYKQMITIFLPTRQNLVHISSSLVKDALRFHKNVDDYVPAEIRGDIRKLLDTEVR</sequence>
<dbReference type="OrthoDB" id="9806661at2"/>
<evidence type="ECO:0000313" key="12">
    <source>
        <dbReference type="Proteomes" id="UP000291269"/>
    </source>
</evidence>
<keyword evidence="6 9" id="KW-0460">Magnesium</keyword>
<evidence type="ECO:0000313" key="11">
    <source>
        <dbReference type="EMBL" id="RXZ58081.1"/>
    </source>
</evidence>
<evidence type="ECO:0000256" key="8">
    <source>
        <dbReference type="ARBA" id="ARBA00029346"/>
    </source>
</evidence>
<feature type="binding site" evidence="9">
    <location>
        <position position="9"/>
    </location>
    <ligand>
        <name>substrate</name>
    </ligand>
</feature>
<evidence type="ECO:0000256" key="3">
    <source>
        <dbReference type="ARBA" id="ARBA00022695"/>
    </source>
</evidence>
<dbReference type="Proteomes" id="UP000291269">
    <property type="component" value="Unassembled WGS sequence"/>
</dbReference>
<feature type="binding site" evidence="9">
    <location>
        <begin position="88"/>
        <end position="90"/>
    </location>
    <ligand>
        <name>ATP</name>
        <dbReference type="ChEBI" id="CHEBI:30616"/>
    </ligand>
</feature>
<comment type="catalytic activity">
    <reaction evidence="8 9">
        <text>(R)-4'-phosphopantetheine + ATP + H(+) = 3'-dephospho-CoA + diphosphate</text>
        <dbReference type="Rhea" id="RHEA:19801"/>
        <dbReference type="ChEBI" id="CHEBI:15378"/>
        <dbReference type="ChEBI" id="CHEBI:30616"/>
        <dbReference type="ChEBI" id="CHEBI:33019"/>
        <dbReference type="ChEBI" id="CHEBI:57328"/>
        <dbReference type="ChEBI" id="CHEBI:61723"/>
        <dbReference type="EC" id="2.7.7.3"/>
    </reaction>
</comment>
<evidence type="ECO:0000256" key="1">
    <source>
        <dbReference type="ARBA" id="ARBA00022490"/>
    </source>
</evidence>
<accession>A0A4Q2K7M8</accession>
<dbReference type="UniPathway" id="UPA00241">
    <property type="reaction ID" value="UER00355"/>
</dbReference>
<protein>
    <recommendedName>
        <fullName evidence="9">Phosphopantetheine adenylyltransferase</fullName>
        <ecNumber evidence="9">2.7.7.3</ecNumber>
    </recommendedName>
    <alternativeName>
        <fullName evidence="9">Dephospho-CoA pyrophosphorylase</fullName>
    </alternativeName>
    <alternativeName>
        <fullName evidence="9">Pantetheine-phosphate adenylyltransferase</fullName>
        <shortName evidence="9">PPAT</shortName>
    </alternativeName>
</protein>
<keyword evidence="2 9" id="KW-0808">Transferase</keyword>
<feature type="site" description="Transition state stabilizer" evidence="9">
    <location>
        <position position="17"/>
    </location>
</feature>
<name>A0A4Q2K7M8_9FIRM</name>
<keyword evidence="12" id="KW-1185">Reference proteome</keyword>
<comment type="cofactor">
    <cofactor evidence="9">
        <name>Mg(2+)</name>
        <dbReference type="ChEBI" id="CHEBI:18420"/>
    </cofactor>
</comment>
<feature type="binding site" evidence="9">
    <location>
        <position position="98"/>
    </location>
    <ligand>
        <name>ATP</name>
        <dbReference type="ChEBI" id="CHEBI:30616"/>
    </ligand>
</feature>
<feature type="binding site" evidence="9">
    <location>
        <begin position="123"/>
        <end position="129"/>
    </location>
    <ligand>
        <name>ATP</name>
        <dbReference type="ChEBI" id="CHEBI:30616"/>
    </ligand>
</feature>
<keyword evidence="3 9" id="KW-0548">Nucleotidyltransferase</keyword>
<evidence type="ECO:0000256" key="6">
    <source>
        <dbReference type="ARBA" id="ARBA00022842"/>
    </source>
</evidence>
<dbReference type="GO" id="GO:0005524">
    <property type="term" value="F:ATP binding"/>
    <property type="evidence" value="ECO:0007669"/>
    <property type="project" value="UniProtKB-KW"/>
</dbReference>
<comment type="similarity">
    <text evidence="9">Belongs to the bacterial CoaD family.</text>
</comment>